<feature type="compositionally biased region" description="Basic residues" evidence="1">
    <location>
        <begin position="29"/>
        <end position="41"/>
    </location>
</feature>
<dbReference type="AlphaFoldDB" id="S3C119"/>
<dbReference type="EMBL" id="KE148153">
    <property type="protein sequence ID" value="EPE06437.1"/>
    <property type="molecule type" value="Genomic_DNA"/>
</dbReference>
<evidence type="ECO:0000256" key="1">
    <source>
        <dbReference type="SAM" id="MobiDB-lite"/>
    </source>
</evidence>
<dbReference type="Proteomes" id="UP000016923">
    <property type="component" value="Unassembled WGS sequence"/>
</dbReference>
<gene>
    <name evidence="2" type="ORF">F503_02565</name>
</gene>
<accession>S3C119</accession>
<dbReference type="HOGENOM" id="CLU_2400259_0_0_1"/>
<keyword evidence="3" id="KW-1185">Reference proteome</keyword>
<evidence type="ECO:0000313" key="3">
    <source>
        <dbReference type="Proteomes" id="UP000016923"/>
    </source>
</evidence>
<proteinExistence type="predicted"/>
<feature type="compositionally biased region" description="Basic and acidic residues" evidence="1">
    <location>
        <begin position="42"/>
        <end position="78"/>
    </location>
</feature>
<dbReference type="VEuPathDB" id="FungiDB:F503_02565"/>
<organism evidence="2 3">
    <name type="scientific">Ophiostoma piceae (strain UAMH 11346)</name>
    <name type="common">Sap stain fungus</name>
    <dbReference type="NCBI Taxonomy" id="1262450"/>
    <lineage>
        <taxon>Eukaryota</taxon>
        <taxon>Fungi</taxon>
        <taxon>Dikarya</taxon>
        <taxon>Ascomycota</taxon>
        <taxon>Pezizomycotina</taxon>
        <taxon>Sordariomycetes</taxon>
        <taxon>Sordariomycetidae</taxon>
        <taxon>Ophiostomatales</taxon>
        <taxon>Ophiostomataceae</taxon>
        <taxon>Ophiostoma</taxon>
    </lineage>
</organism>
<reference evidence="2 3" key="1">
    <citation type="journal article" date="2013" name="BMC Genomics">
        <title>The genome and transcriptome of the pine saprophyte Ophiostoma piceae, and a comparison with the bark beetle-associated pine pathogen Grosmannia clavigera.</title>
        <authorList>
            <person name="Haridas S."/>
            <person name="Wang Y."/>
            <person name="Lim L."/>
            <person name="Massoumi Alamouti S."/>
            <person name="Jackman S."/>
            <person name="Docking R."/>
            <person name="Robertson G."/>
            <person name="Birol I."/>
            <person name="Bohlmann J."/>
            <person name="Breuil C."/>
        </authorList>
    </citation>
    <scope>NUCLEOTIDE SEQUENCE [LARGE SCALE GENOMIC DNA]</scope>
    <source>
        <strain evidence="2 3">UAMH 11346</strain>
    </source>
</reference>
<protein>
    <submittedName>
        <fullName evidence="2">Uncharacterized protein</fullName>
    </submittedName>
</protein>
<evidence type="ECO:0000313" key="2">
    <source>
        <dbReference type="EMBL" id="EPE06437.1"/>
    </source>
</evidence>
<name>S3C119_OPHP1</name>
<sequence length="93" mass="10604">MPPAALTSSQRLLVSRFMRATGASERSAIKTRTRRGKRKRKRNEEKGEVMEEEKQRRKDAKTAEGQKEEDHEPDRRLADPPLTAADRDKTASA</sequence>
<feature type="region of interest" description="Disordered" evidence="1">
    <location>
        <begin position="17"/>
        <end position="93"/>
    </location>
</feature>